<comment type="caution">
    <text evidence="1">The sequence shown here is derived from an EMBL/GenBank/DDBJ whole genome shotgun (WGS) entry which is preliminary data.</text>
</comment>
<accession>A0AAD4BMA3</accession>
<reference evidence="1" key="2">
    <citation type="journal article" date="2020" name="Nat. Commun.">
        <title>Large-scale genome sequencing of mycorrhizal fungi provides insights into the early evolution of symbiotic traits.</title>
        <authorList>
            <person name="Miyauchi S."/>
            <person name="Kiss E."/>
            <person name="Kuo A."/>
            <person name="Drula E."/>
            <person name="Kohler A."/>
            <person name="Sanchez-Garcia M."/>
            <person name="Morin E."/>
            <person name="Andreopoulos B."/>
            <person name="Barry K.W."/>
            <person name="Bonito G."/>
            <person name="Buee M."/>
            <person name="Carver A."/>
            <person name="Chen C."/>
            <person name="Cichocki N."/>
            <person name="Clum A."/>
            <person name="Culley D."/>
            <person name="Crous P.W."/>
            <person name="Fauchery L."/>
            <person name="Girlanda M."/>
            <person name="Hayes R.D."/>
            <person name="Keri Z."/>
            <person name="LaButti K."/>
            <person name="Lipzen A."/>
            <person name="Lombard V."/>
            <person name="Magnuson J."/>
            <person name="Maillard F."/>
            <person name="Murat C."/>
            <person name="Nolan M."/>
            <person name="Ohm R.A."/>
            <person name="Pangilinan J."/>
            <person name="Pereira M.F."/>
            <person name="Perotto S."/>
            <person name="Peter M."/>
            <person name="Pfister S."/>
            <person name="Riley R."/>
            <person name="Sitrit Y."/>
            <person name="Stielow J.B."/>
            <person name="Szollosi G."/>
            <person name="Zifcakova L."/>
            <person name="Stursova M."/>
            <person name="Spatafora J.W."/>
            <person name="Tedersoo L."/>
            <person name="Vaario L.M."/>
            <person name="Yamada A."/>
            <person name="Yan M."/>
            <person name="Wang P."/>
            <person name="Xu J."/>
            <person name="Bruns T."/>
            <person name="Baldrian P."/>
            <person name="Vilgalys R."/>
            <person name="Dunand C."/>
            <person name="Henrissat B."/>
            <person name="Grigoriev I.V."/>
            <person name="Hibbett D."/>
            <person name="Nagy L.G."/>
            <person name="Martin F.M."/>
        </authorList>
    </citation>
    <scope>NUCLEOTIDE SEQUENCE</scope>
    <source>
        <strain evidence="1">BED1</strain>
    </source>
</reference>
<organism evidence="1 2">
    <name type="scientific">Boletus edulis BED1</name>
    <dbReference type="NCBI Taxonomy" id="1328754"/>
    <lineage>
        <taxon>Eukaryota</taxon>
        <taxon>Fungi</taxon>
        <taxon>Dikarya</taxon>
        <taxon>Basidiomycota</taxon>
        <taxon>Agaricomycotina</taxon>
        <taxon>Agaricomycetes</taxon>
        <taxon>Agaricomycetidae</taxon>
        <taxon>Boletales</taxon>
        <taxon>Boletineae</taxon>
        <taxon>Boletaceae</taxon>
        <taxon>Boletoideae</taxon>
        <taxon>Boletus</taxon>
    </lineage>
</organism>
<dbReference type="Proteomes" id="UP001194468">
    <property type="component" value="Unassembled WGS sequence"/>
</dbReference>
<keyword evidence="2" id="KW-1185">Reference proteome</keyword>
<proteinExistence type="predicted"/>
<dbReference type="EMBL" id="WHUW01000030">
    <property type="protein sequence ID" value="KAF8434081.1"/>
    <property type="molecule type" value="Genomic_DNA"/>
</dbReference>
<gene>
    <name evidence="1" type="ORF">L210DRAFT_3411045</name>
</gene>
<dbReference type="AlphaFoldDB" id="A0AAD4BMA3"/>
<protein>
    <submittedName>
        <fullName evidence="1">Uncharacterized protein</fullName>
    </submittedName>
</protein>
<feature type="non-terminal residue" evidence="1">
    <location>
        <position position="86"/>
    </location>
</feature>
<evidence type="ECO:0000313" key="2">
    <source>
        <dbReference type="Proteomes" id="UP001194468"/>
    </source>
</evidence>
<evidence type="ECO:0000313" key="1">
    <source>
        <dbReference type="EMBL" id="KAF8434081.1"/>
    </source>
</evidence>
<sequence>VESIIAGGAYQPRSLYSWSAYPHGADEMIQAFLEDDPKAVLRAQTIDKQVARDASAISSNYAGVVQLSIRQAFGAMELTISQNSLQ</sequence>
<reference evidence="1" key="1">
    <citation type="submission" date="2019-10" db="EMBL/GenBank/DDBJ databases">
        <authorList>
            <consortium name="DOE Joint Genome Institute"/>
            <person name="Kuo A."/>
            <person name="Miyauchi S."/>
            <person name="Kiss E."/>
            <person name="Drula E."/>
            <person name="Kohler A."/>
            <person name="Sanchez-Garcia M."/>
            <person name="Andreopoulos B."/>
            <person name="Barry K.W."/>
            <person name="Bonito G."/>
            <person name="Buee M."/>
            <person name="Carver A."/>
            <person name="Chen C."/>
            <person name="Cichocki N."/>
            <person name="Clum A."/>
            <person name="Culley D."/>
            <person name="Crous P.W."/>
            <person name="Fauchery L."/>
            <person name="Girlanda M."/>
            <person name="Hayes R."/>
            <person name="Keri Z."/>
            <person name="LaButti K."/>
            <person name="Lipzen A."/>
            <person name="Lombard V."/>
            <person name="Magnuson J."/>
            <person name="Maillard F."/>
            <person name="Morin E."/>
            <person name="Murat C."/>
            <person name="Nolan M."/>
            <person name="Ohm R."/>
            <person name="Pangilinan J."/>
            <person name="Pereira M."/>
            <person name="Perotto S."/>
            <person name="Peter M."/>
            <person name="Riley R."/>
            <person name="Sitrit Y."/>
            <person name="Stielow B."/>
            <person name="Szollosi G."/>
            <person name="Zifcakova L."/>
            <person name="Stursova M."/>
            <person name="Spatafora J.W."/>
            <person name="Tedersoo L."/>
            <person name="Vaario L.-M."/>
            <person name="Yamada A."/>
            <person name="Yan M."/>
            <person name="Wang P."/>
            <person name="Xu J."/>
            <person name="Bruns T."/>
            <person name="Baldrian P."/>
            <person name="Vilgalys R."/>
            <person name="Henrissat B."/>
            <person name="Grigoriev I.V."/>
            <person name="Hibbett D."/>
            <person name="Nagy L.G."/>
            <person name="Martin F.M."/>
        </authorList>
    </citation>
    <scope>NUCLEOTIDE SEQUENCE</scope>
    <source>
        <strain evidence="1">BED1</strain>
    </source>
</reference>
<name>A0AAD4BMA3_BOLED</name>